<organism evidence="2 3">
    <name type="scientific">Paxillus rubicundulus Ve08.2h10</name>
    <dbReference type="NCBI Taxonomy" id="930991"/>
    <lineage>
        <taxon>Eukaryota</taxon>
        <taxon>Fungi</taxon>
        <taxon>Dikarya</taxon>
        <taxon>Basidiomycota</taxon>
        <taxon>Agaricomycotina</taxon>
        <taxon>Agaricomycetes</taxon>
        <taxon>Agaricomycetidae</taxon>
        <taxon>Boletales</taxon>
        <taxon>Paxilineae</taxon>
        <taxon>Paxillaceae</taxon>
        <taxon>Paxillus</taxon>
    </lineage>
</organism>
<dbReference type="InterPro" id="IPR045341">
    <property type="entry name" value="DUF6532"/>
</dbReference>
<dbReference type="HOGENOM" id="CLU_038181_0_1_1"/>
<sequence>DAPMMPKMQKIKDGTAQRQKARDFDDITREVLNIAISVFRCLICTKAPFPETTLVESQLAKDSWREACQQTNIEVKLTLPLMSLILKRTSHVRGELKTKLRSLVGPFFGFRARDSREGIKWNWDLAENLKEGSRFAYAVWPQNCSISGIYKSELLQVAINEMWFANRNDEGVVYHKYFNPMPTTTMALLLAVIECCIDEWATGIKADIKFTAAAYATVYNDHLISLHAFDEHTVAYDLLGQIQQTLHDNARYVLHHTSSTLTVTGSRN</sequence>
<accession>A0A0D0DCY0</accession>
<dbReference type="InParanoid" id="A0A0D0DCY0"/>
<gene>
    <name evidence="2" type="ORF">PAXRUDRAFT_163842</name>
</gene>
<evidence type="ECO:0000313" key="2">
    <source>
        <dbReference type="EMBL" id="KIK78514.1"/>
    </source>
</evidence>
<dbReference type="OrthoDB" id="3249407at2759"/>
<dbReference type="Proteomes" id="UP000054538">
    <property type="component" value="Unassembled WGS sequence"/>
</dbReference>
<name>A0A0D0DCY0_9AGAM</name>
<dbReference type="Pfam" id="PF20149">
    <property type="entry name" value="DUF6532"/>
    <property type="match status" value="1"/>
</dbReference>
<evidence type="ECO:0000259" key="1">
    <source>
        <dbReference type="Pfam" id="PF20149"/>
    </source>
</evidence>
<keyword evidence="3" id="KW-1185">Reference proteome</keyword>
<protein>
    <recommendedName>
        <fullName evidence="1">DUF6532 domain-containing protein</fullName>
    </recommendedName>
</protein>
<dbReference type="AlphaFoldDB" id="A0A0D0DCY0"/>
<feature type="non-terminal residue" evidence="2">
    <location>
        <position position="268"/>
    </location>
</feature>
<dbReference type="EMBL" id="KN826566">
    <property type="protein sequence ID" value="KIK78514.1"/>
    <property type="molecule type" value="Genomic_DNA"/>
</dbReference>
<reference evidence="3" key="2">
    <citation type="submission" date="2015-01" db="EMBL/GenBank/DDBJ databases">
        <title>Evolutionary Origins and Diversification of the Mycorrhizal Mutualists.</title>
        <authorList>
            <consortium name="DOE Joint Genome Institute"/>
            <consortium name="Mycorrhizal Genomics Consortium"/>
            <person name="Kohler A."/>
            <person name="Kuo A."/>
            <person name="Nagy L.G."/>
            <person name="Floudas D."/>
            <person name="Copeland A."/>
            <person name="Barry K.W."/>
            <person name="Cichocki N."/>
            <person name="Veneault-Fourrey C."/>
            <person name="LaButti K."/>
            <person name="Lindquist E.A."/>
            <person name="Lipzen A."/>
            <person name="Lundell T."/>
            <person name="Morin E."/>
            <person name="Murat C."/>
            <person name="Riley R."/>
            <person name="Ohm R."/>
            <person name="Sun H."/>
            <person name="Tunlid A."/>
            <person name="Henrissat B."/>
            <person name="Grigoriev I.V."/>
            <person name="Hibbett D.S."/>
            <person name="Martin F."/>
        </authorList>
    </citation>
    <scope>NUCLEOTIDE SEQUENCE [LARGE SCALE GENOMIC DNA]</scope>
    <source>
        <strain evidence="3">Ve08.2h10</strain>
    </source>
</reference>
<dbReference type="STRING" id="930991.A0A0D0DCY0"/>
<proteinExistence type="predicted"/>
<evidence type="ECO:0000313" key="3">
    <source>
        <dbReference type="Proteomes" id="UP000054538"/>
    </source>
</evidence>
<reference evidence="2 3" key="1">
    <citation type="submission" date="2014-04" db="EMBL/GenBank/DDBJ databases">
        <authorList>
            <consortium name="DOE Joint Genome Institute"/>
            <person name="Kuo A."/>
            <person name="Kohler A."/>
            <person name="Jargeat P."/>
            <person name="Nagy L.G."/>
            <person name="Floudas D."/>
            <person name="Copeland A."/>
            <person name="Barry K.W."/>
            <person name="Cichocki N."/>
            <person name="Veneault-Fourrey C."/>
            <person name="LaButti K."/>
            <person name="Lindquist E.A."/>
            <person name="Lipzen A."/>
            <person name="Lundell T."/>
            <person name="Morin E."/>
            <person name="Murat C."/>
            <person name="Sun H."/>
            <person name="Tunlid A."/>
            <person name="Henrissat B."/>
            <person name="Grigoriev I.V."/>
            <person name="Hibbett D.S."/>
            <person name="Martin F."/>
            <person name="Nordberg H.P."/>
            <person name="Cantor M.N."/>
            <person name="Hua S.X."/>
        </authorList>
    </citation>
    <scope>NUCLEOTIDE SEQUENCE [LARGE SCALE GENOMIC DNA]</scope>
    <source>
        <strain evidence="2 3">Ve08.2h10</strain>
    </source>
</reference>
<feature type="domain" description="DUF6532" evidence="1">
    <location>
        <begin position="35"/>
        <end position="229"/>
    </location>
</feature>